<feature type="compositionally biased region" description="Basic and acidic residues" evidence="1">
    <location>
        <begin position="154"/>
        <end position="172"/>
    </location>
</feature>
<dbReference type="EMBL" id="APBN01000016">
    <property type="protein sequence ID" value="EMT50375.1"/>
    <property type="molecule type" value="Genomic_DNA"/>
</dbReference>
<feature type="region of interest" description="Disordered" evidence="1">
    <location>
        <begin position="81"/>
        <end position="172"/>
    </location>
</feature>
<feature type="signal peptide" evidence="3">
    <location>
        <begin position="1"/>
        <end position="23"/>
    </location>
</feature>
<keyword evidence="2" id="KW-0812">Transmembrane</keyword>
<feature type="compositionally biased region" description="Basic and acidic residues" evidence="1">
    <location>
        <begin position="81"/>
        <end position="95"/>
    </location>
</feature>
<organism evidence="5 6">
    <name type="scientific">Brevibacillus borstelensis AK1</name>
    <dbReference type="NCBI Taxonomy" id="1300222"/>
    <lineage>
        <taxon>Bacteria</taxon>
        <taxon>Bacillati</taxon>
        <taxon>Bacillota</taxon>
        <taxon>Bacilli</taxon>
        <taxon>Bacillales</taxon>
        <taxon>Paenibacillaceae</taxon>
        <taxon>Brevibacillus</taxon>
    </lineage>
</organism>
<feature type="chain" id="PRO_5004095548" description="Bacterial toxin 47 domain-containing protein" evidence="3">
    <location>
        <begin position="24"/>
        <end position="772"/>
    </location>
</feature>
<dbReference type="RefSeq" id="WP_003391698.1">
    <property type="nucleotide sequence ID" value="NZ_APBN01000016.1"/>
</dbReference>
<evidence type="ECO:0000259" key="4">
    <source>
        <dbReference type="Pfam" id="PF15540"/>
    </source>
</evidence>
<dbReference type="AlphaFoldDB" id="M8E4H2"/>
<protein>
    <recommendedName>
        <fullName evidence="4">Bacterial toxin 47 domain-containing protein</fullName>
    </recommendedName>
</protein>
<dbReference type="InterPro" id="IPR029103">
    <property type="entry name" value="Ntox47"/>
</dbReference>
<keyword evidence="6" id="KW-1185">Reference proteome</keyword>
<keyword evidence="3" id="KW-0732">Signal</keyword>
<dbReference type="OrthoDB" id="6636741at2"/>
<sequence>MIRKHYLLLILAMILCLPLATYAADKPKPNMLRADERNDAISGGTARAGAPSDELMRFRIMYATYAESMWDGRIPGHLHGDGDDLGRGGDDRGKGGDNLGRGGDDRGKGGDNLGKGGDDLGKGGDDRGKGGDPEHGTPAHENTRAPFDPTASDPDPKSGDPDGKGDELKAKEGKPGFWDWLIGGASEALDKGLELWESTVDSVKETVKDAIDTVVDTVKDVATTVVDAVVDAGKWVADHWEVVLVTTAGVALTVGGVFFPPLLPFGVSILVGEGISGVIGYAFGMRGDELLREMALGGVLSAAGFGVGALIGKAATAVARLKPVANALGKASALTSRATSAVRTVIGKGAQAAGAAARWVRQTSVGRAAARLGTQAGNAVRSVTSAAGKAGNALRSALASTAKQAGGALRAVTARIGQTRLAQSAASVAKNVRSAASSAGNAVKNSSVYRAVASLGRNTGKGIGKLASNVGSGLRTVAKTTGSKMQSIVQTVKNTAPVRAVTGFTRKAGTQISQGFRQIGSAISRSLATTVLRSKTAGAGEGFAVSVMDDRARGEKVNYRKAVIAAAIGALLVTGGSIGLNKAYSTGQETAQAVVKSGAEQAEDSLKAVLRGEGTGDPYDLLRQHGVPTTLTDEEIAAARAVDLRMELKGTGEDLTGNNWKFDPEKDVDLRGSGKTYKDGLDEAFKRTGLSRDQFTVTKWGKDINGKSVPVEWSGPGGASVNMDIPEWNNVKPNGALGEGPHQPHIGYQTPGKGANRIRGHIFIDDVPATRR</sequence>
<feature type="domain" description="Bacterial toxin 47" evidence="4">
    <location>
        <begin position="659"/>
        <end position="770"/>
    </location>
</feature>
<evidence type="ECO:0000256" key="1">
    <source>
        <dbReference type="SAM" id="MobiDB-lite"/>
    </source>
</evidence>
<keyword evidence="2" id="KW-1133">Transmembrane helix</keyword>
<evidence type="ECO:0000256" key="3">
    <source>
        <dbReference type="SAM" id="SignalP"/>
    </source>
</evidence>
<keyword evidence="2" id="KW-0472">Membrane</keyword>
<comment type="caution">
    <text evidence="5">The sequence shown here is derived from an EMBL/GenBank/DDBJ whole genome shotgun (WGS) entry which is preliminary data.</text>
</comment>
<evidence type="ECO:0000256" key="2">
    <source>
        <dbReference type="SAM" id="Phobius"/>
    </source>
</evidence>
<reference evidence="5 6" key="1">
    <citation type="submission" date="2013-03" db="EMBL/GenBank/DDBJ databases">
        <title>Assembly of a new bacterial strain Brevibacillus borstelensis AK1.</title>
        <authorList>
            <person name="Rajan I."/>
            <person name="PoliReddy D."/>
            <person name="Sugumar T."/>
            <person name="Rathinam K."/>
            <person name="Alqarawi S."/>
            <person name="Khalil A.B."/>
            <person name="Sivakumar N."/>
        </authorList>
    </citation>
    <scope>NUCLEOTIDE SEQUENCE [LARGE SCALE GENOMIC DNA]</scope>
    <source>
        <strain evidence="5 6">AK1</strain>
    </source>
</reference>
<feature type="compositionally biased region" description="Basic and acidic residues" evidence="1">
    <location>
        <begin position="116"/>
        <end position="143"/>
    </location>
</feature>
<dbReference type="STRING" id="1300222.I532_22517"/>
<evidence type="ECO:0000313" key="6">
    <source>
        <dbReference type="Proteomes" id="UP000012081"/>
    </source>
</evidence>
<feature type="transmembrane region" description="Helical" evidence="2">
    <location>
        <begin position="262"/>
        <end position="283"/>
    </location>
</feature>
<gene>
    <name evidence="5" type="ORF">I532_22517</name>
</gene>
<feature type="transmembrane region" description="Helical" evidence="2">
    <location>
        <begin position="295"/>
        <end position="315"/>
    </location>
</feature>
<accession>M8E4H2</accession>
<dbReference type="Proteomes" id="UP000012081">
    <property type="component" value="Unassembled WGS sequence"/>
</dbReference>
<dbReference type="PATRIC" id="fig|1300222.3.peg.4730"/>
<name>M8E4H2_9BACL</name>
<evidence type="ECO:0000313" key="5">
    <source>
        <dbReference type="EMBL" id="EMT50375.1"/>
    </source>
</evidence>
<proteinExistence type="predicted"/>
<dbReference type="Pfam" id="PF15540">
    <property type="entry name" value="Ntox47"/>
    <property type="match status" value="1"/>
</dbReference>